<reference evidence="1" key="1">
    <citation type="submission" date="2014-09" db="EMBL/GenBank/DDBJ databases">
        <authorList>
            <person name="Magalhaes I.L.F."/>
            <person name="Oliveira U."/>
            <person name="Santos F.R."/>
            <person name="Vidigal T.H.D.A."/>
            <person name="Brescovit A.D."/>
            <person name="Santos A.J."/>
        </authorList>
    </citation>
    <scope>NUCLEOTIDE SEQUENCE</scope>
    <source>
        <tissue evidence="1">Shoot tissue taken approximately 20 cm above the soil surface</tissue>
    </source>
</reference>
<sequence length="61" mass="6784">MQHLPPGLPENKEWSAITRAASTVLSIELAFTLQVGRLLITFFSTSSRKSLETRTRIPPST</sequence>
<dbReference type="EMBL" id="GBRH01185755">
    <property type="protein sequence ID" value="JAE12141.1"/>
    <property type="molecule type" value="Transcribed_RNA"/>
</dbReference>
<dbReference type="AlphaFoldDB" id="A0A0A9FPB2"/>
<evidence type="ECO:0000313" key="1">
    <source>
        <dbReference type="EMBL" id="JAE12141.1"/>
    </source>
</evidence>
<name>A0A0A9FPB2_ARUDO</name>
<proteinExistence type="predicted"/>
<protein>
    <submittedName>
        <fullName evidence="1">Uncharacterized protein</fullName>
    </submittedName>
</protein>
<organism evidence="1">
    <name type="scientific">Arundo donax</name>
    <name type="common">Giant reed</name>
    <name type="synonym">Donax arundinaceus</name>
    <dbReference type="NCBI Taxonomy" id="35708"/>
    <lineage>
        <taxon>Eukaryota</taxon>
        <taxon>Viridiplantae</taxon>
        <taxon>Streptophyta</taxon>
        <taxon>Embryophyta</taxon>
        <taxon>Tracheophyta</taxon>
        <taxon>Spermatophyta</taxon>
        <taxon>Magnoliopsida</taxon>
        <taxon>Liliopsida</taxon>
        <taxon>Poales</taxon>
        <taxon>Poaceae</taxon>
        <taxon>PACMAD clade</taxon>
        <taxon>Arundinoideae</taxon>
        <taxon>Arundineae</taxon>
        <taxon>Arundo</taxon>
    </lineage>
</organism>
<accession>A0A0A9FPB2</accession>
<reference evidence="1" key="2">
    <citation type="journal article" date="2015" name="Data Brief">
        <title>Shoot transcriptome of the giant reed, Arundo donax.</title>
        <authorList>
            <person name="Barrero R.A."/>
            <person name="Guerrero F.D."/>
            <person name="Moolhuijzen P."/>
            <person name="Goolsby J.A."/>
            <person name="Tidwell J."/>
            <person name="Bellgard S.E."/>
            <person name="Bellgard M.I."/>
        </authorList>
    </citation>
    <scope>NUCLEOTIDE SEQUENCE</scope>
    <source>
        <tissue evidence="1">Shoot tissue taken approximately 20 cm above the soil surface</tissue>
    </source>
</reference>